<accession>A0A6A6IX65</accession>
<gene>
    <name evidence="1" type="ORF">BU26DRAFT_134998</name>
</gene>
<dbReference type="EMBL" id="ML987190">
    <property type="protein sequence ID" value="KAF2254210.1"/>
    <property type="molecule type" value="Genomic_DNA"/>
</dbReference>
<proteinExistence type="predicted"/>
<dbReference type="AlphaFoldDB" id="A0A6A6IX65"/>
<organism evidence="1 2">
    <name type="scientific">Trematosphaeria pertusa</name>
    <dbReference type="NCBI Taxonomy" id="390896"/>
    <lineage>
        <taxon>Eukaryota</taxon>
        <taxon>Fungi</taxon>
        <taxon>Dikarya</taxon>
        <taxon>Ascomycota</taxon>
        <taxon>Pezizomycotina</taxon>
        <taxon>Dothideomycetes</taxon>
        <taxon>Pleosporomycetidae</taxon>
        <taxon>Pleosporales</taxon>
        <taxon>Massarineae</taxon>
        <taxon>Trematosphaeriaceae</taxon>
        <taxon>Trematosphaeria</taxon>
    </lineage>
</organism>
<protein>
    <submittedName>
        <fullName evidence="1">Uncharacterized protein</fullName>
    </submittedName>
</protein>
<evidence type="ECO:0000313" key="2">
    <source>
        <dbReference type="Proteomes" id="UP000800094"/>
    </source>
</evidence>
<evidence type="ECO:0000313" key="1">
    <source>
        <dbReference type="EMBL" id="KAF2254210.1"/>
    </source>
</evidence>
<dbReference type="GeneID" id="54573057"/>
<reference evidence="1" key="1">
    <citation type="journal article" date="2020" name="Stud. Mycol.">
        <title>101 Dothideomycetes genomes: a test case for predicting lifestyles and emergence of pathogens.</title>
        <authorList>
            <person name="Haridas S."/>
            <person name="Albert R."/>
            <person name="Binder M."/>
            <person name="Bloem J."/>
            <person name="Labutti K."/>
            <person name="Salamov A."/>
            <person name="Andreopoulos B."/>
            <person name="Baker S."/>
            <person name="Barry K."/>
            <person name="Bills G."/>
            <person name="Bluhm B."/>
            <person name="Cannon C."/>
            <person name="Castanera R."/>
            <person name="Culley D."/>
            <person name="Daum C."/>
            <person name="Ezra D."/>
            <person name="Gonzalez J."/>
            <person name="Henrissat B."/>
            <person name="Kuo A."/>
            <person name="Liang C."/>
            <person name="Lipzen A."/>
            <person name="Lutzoni F."/>
            <person name="Magnuson J."/>
            <person name="Mondo S."/>
            <person name="Nolan M."/>
            <person name="Ohm R."/>
            <person name="Pangilinan J."/>
            <person name="Park H.-J."/>
            <person name="Ramirez L."/>
            <person name="Alfaro M."/>
            <person name="Sun H."/>
            <person name="Tritt A."/>
            <person name="Yoshinaga Y."/>
            <person name="Zwiers L.-H."/>
            <person name="Turgeon B."/>
            <person name="Goodwin S."/>
            <person name="Spatafora J."/>
            <person name="Crous P."/>
            <person name="Grigoriev I."/>
        </authorList>
    </citation>
    <scope>NUCLEOTIDE SEQUENCE</scope>
    <source>
        <strain evidence="1">CBS 122368</strain>
    </source>
</reference>
<dbReference type="Proteomes" id="UP000800094">
    <property type="component" value="Unassembled WGS sequence"/>
</dbReference>
<name>A0A6A6IX65_9PLEO</name>
<dbReference type="OrthoDB" id="5150140at2759"/>
<keyword evidence="2" id="KW-1185">Reference proteome</keyword>
<sequence>MSRYCNYLYVYIQYTKYTKYIQYTKYLRKNPDIPNMCNPTEQRDIVSVEPMDKVQALALFEKKLGFRDPNPEVLVINIIEVDNDGGVYADGGNTQTKSFCSPLIRYNTRGRKYSPCRDAVSIRKARRIAGE</sequence>
<dbReference type="RefSeq" id="XP_033689214.1">
    <property type="nucleotide sequence ID" value="XM_033819727.1"/>
</dbReference>